<protein>
    <submittedName>
        <fullName evidence="1">Uncharacterized protein</fullName>
    </submittedName>
</protein>
<accession>A0A5D0QY27</accession>
<dbReference type="Proteomes" id="UP000324358">
    <property type="component" value="Unassembled WGS sequence"/>
</dbReference>
<gene>
    <name evidence="1" type="ORF">ES675_07110</name>
</gene>
<sequence>MVSTNVQSGTWHITFFEDSGVDETNNFIGYNFTFNSSGNLNANNGTNNYDGNWSITDSNSNDDNLDDLDFNINFNLTNDFQDLNDDWDFVSQSATKIELIDVSGGNGGTDYLTFEKN</sequence>
<organism evidence="1 2">
    <name type="scientific">Bizionia algoritergicola</name>
    <dbReference type="NCBI Taxonomy" id="291187"/>
    <lineage>
        <taxon>Bacteria</taxon>
        <taxon>Pseudomonadati</taxon>
        <taxon>Bacteroidota</taxon>
        <taxon>Flavobacteriia</taxon>
        <taxon>Flavobacteriales</taxon>
        <taxon>Flavobacteriaceae</taxon>
        <taxon>Bizionia</taxon>
    </lineage>
</organism>
<dbReference type="AlphaFoldDB" id="A0A5D0QY27"/>
<name>A0A5D0QY27_9FLAO</name>
<evidence type="ECO:0000313" key="1">
    <source>
        <dbReference type="EMBL" id="TYB73789.1"/>
    </source>
</evidence>
<dbReference type="OrthoDB" id="826659at2"/>
<reference evidence="1 2" key="1">
    <citation type="submission" date="2019-08" db="EMBL/GenBank/DDBJ databases">
        <title>Genomes of Antarctic Bizionia species.</title>
        <authorList>
            <person name="Bowman J.P."/>
        </authorList>
    </citation>
    <scope>NUCLEOTIDE SEQUENCE [LARGE SCALE GENOMIC DNA]</scope>
    <source>
        <strain evidence="1 2">APA-1</strain>
    </source>
</reference>
<dbReference type="EMBL" id="VSKL01000002">
    <property type="protein sequence ID" value="TYB73789.1"/>
    <property type="molecule type" value="Genomic_DNA"/>
</dbReference>
<evidence type="ECO:0000313" key="2">
    <source>
        <dbReference type="Proteomes" id="UP000324358"/>
    </source>
</evidence>
<proteinExistence type="predicted"/>
<comment type="caution">
    <text evidence="1">The sequence shown here is derived from an EMBL/GenBank/DDBJ whole genome shotgun (WGS) entry which is preliminary data.</text>
</comment>
<keyword evidence="2" id="KW-1185">Reference proteome</keyword>